<reference evidence="5 6" key="1">
    <citation type="journal article" date="2021" name="Int. J. Syst. Evol. Microbiol.">
        <title>Steroidobacter gossypii sp. nov., isolated from soil of cotton cropping field.</title>
        <authorList>
            <person name="Huang R."/>
            <person name="Yang S."/>
            <person name="Zhen C."/>
            <person name="Liu W."/>
        </authorList>
    </citation>
    <scope>NUCLEOTIDE SEQUENCE [LARGE SCALE GENOMIC DNA]</scope>
    <source>
        <strain evidence="5 6">S1-65</strain>
    </source>
</reference>
<dbReference type="PROSITE" id="PS50296">
    <property type="entry name" value="SUI1"/>
    <property type="match status" value="1"/>
</dbReference>
<dbReference type="NCBIfam" id="NF005297">
    <property type="entry name" value="PRK06824.1"/>
    <property type="match status" value="1"/>
</dbReference>
<evidence type="ECO:0000313" key="5">
    <source>
        <dbReference type="EMBL" id="MBM0105081.1"/>
    </source>
</evidence>
<keyword evidence="6" id="KW-1185">Reference proteome</keyword>
<dbReference type="SUPFAM" id="SSF55159">
    <property type="entry name" value="eIF1-like"/>
    <property type="match status" value="1"/>
</dbReference>
<evidence type="ECO:0000256" key="2">
    <source>
        <dbReference type="ARBA" id="ARBA00022845"/>
    </source>
</evidence>
<dbReference type="EMBL" id="JAEVLS010000002">
    <property type="protein sequence ID" value="MBM0105081.1"/>
    <property type="molecule type" value="Genomic_DNA"/>
</dbReference>
<gene>
    <name evidence="5" type="ORF">JM946_09985</name>
</gene>
<dbReference type="Gene3D" id="3.30.780.10">
    <property type="entry name" value="SUI1-like domain"/>
    <property type="match status" value="1"/>
</dbReference>
<name>A0ABS1WVS4_9GAMM</name>
<evidence type="ECO:0000259" key="4">
    <source>
        <dbReference type="PROSITE" id="PS50296"/>
    </source>
</evidence>
<dbReference type="InterPro" id="IPR050318">
    <property type="entry name" value="DENR/SUI1_TIF"/>
</dbReference>
<feature type="domain" description="SUI1" evidence="4">
    <location>
        <begin position="51"/>
        <end position="117"/>
    </location>
</feature>
<dbReference type="InterPro" id="IPR036877">
    <property type="entry name" value="SUI1_dom_sf"/>
</dbReference>
<keyword evidence="5" id="KW-0396">Initiation factor</keyword>
<protein>
    <submittedName>
        <fullName evidence="5">Translation initiation factor Sui1</fullName>
    </submittedName>
</protein>
<accession>A0ABS1WVS4</accession>
<keyword evidence="2" id="KW-0810">Translation regulation</keyword>
<proteinExistence type="inferred from homology"/>
<dbReference type="CDD" id="cd11567">
    <property type="entry name" value="YciH_like"/>
    <property type="match status" value="1"/>
</dbReference>
<evidence type="ECO:0000256" key="1">
    <source>
        <dbReference type="ARBA" id="ARBA00005422"/>
    </source>
</evidence>
<dbReference type="GO" id="GO:0003743">
    <property type="term" value="F:translation initiation factor activity"/>
    <property type="evidence" value="ECO:0007669"/>
    <property type="project" value="UniProtKB-KW"/>
</dbReference>
<dbReference type="PIRSF" id="PIRSF037511">
    <property type="entry name" value="Transl_init_SUI1_pro"/>
    <property type="match status" value="1"/>
</dbReference>
<comment type="similarity">
    <text evidence="1">Belongs to the SUI1 family.</text>
</comment>
<comment type="caution">
    <text evidence="5">The sequence shown here is derived from an EMBL/GenBank/DDBJ whole genome shotgun (WGS) entry which is preliminary data.</text>
</comment>
<dbReference type="RefSeq" id="WP_203167145.1">
    <property type="nucleotide sequence ID" value="NZ_JAEVLS010000002.1"/>
</dbReference>
<dbReference type="PANTHER" id="PTHR12789">
    <property type="entry name" value="DENSITY-REGULATED PROTEIN HOMOLOG"/>
    <property type="match status" value="1"/>
</dbReference>
<sequence>MTSSRKAPSDGGGIVYSTDIGERCPNCLRAVRECVCKKGTPGKVASDGVVRVSRETQGRKGKGVTVITGLGLPPDQLAALATELKKKCGSGGAVDNGRIEIQGDHRDKLVQELTQRGFKAKRAGG</sequence>
<evidence type="ECO:0000256" key="3">
    <source>
        <dbReference type="ARBA" id="ARBA00022917"/>
    </source>
</evidence>
<dbReference type="Proteomes" id="UP000661077">
    <property type="component" value="Unassembled WGS sequence"/>
</dbReference>
<dbReference type="Pfam" id="PF01253">
    <property type="entry name" value="SUI1"/>
    <property type="match status" value="1"/>
</dbReference>
<organism evidence="5 6">
    <name type="scientific">Steroidobacter gossypii</name>
    <dbReference type="NCBI Taxonomy" id="2805490"/>
    <lineage>
        <taxon>Bacteria</taxon>
        <taxon>Pseudomonadati</taxon>
        <taxon>Pseudomonadota</taxon>
        <taxon>Gammaproteobacteria</taxon>
        <taxon>Steroidobacterales</taxon>
        <taxon>Steroidobacteraceae</taxon>
        <taxon>Steroidobacter</taxon>
    </lineage>
</organism>
<evidence type="ECO:0000313" key="6">
    <source>
        <dbReference type="Proteomes" id="UP000661077"/>
    </source>
</evidence>
<keyword evidence="3" id="KW-0648">Protein biosynthesis</keyword>
<dbReference type="PANTHER" id="PTHR12789:SF0">
    <property type="entry name" value="DENSITY-REGULATED PROTEIN"/>
    <property type="match status" value="1"/>
</dbReference>
<dbReference type="InterPro" id="IPR001950">
    <property type="entry name" value="SUI1"/>
</dbReference>
<dbReference type="InterPro" id="IPR005872">
    <property type="entry name" value="SUI1_arc_bac"/>
</dbReference>